<dbReference type="FunFam" id="1.10.10.10:FF:000018">
    <property type="entry name" value="DNA-binding response regulator ResD"/>
    <property type="match status" value="1"/>
</dbReference>
<dbReference type="InterPro" id="IPR001867">
    <property type="entry name" value="OmpR/PhoB-type_DNA-bd"/>
</dbReference>
<dbReference type="SMART" id="SM00448">
    <property type="entry name" value="REC"/>
    <property type="match status" value="1"/>
</dbReference>
<reference evidence="11 12" key="1">
    <citation type="submission" date="2011-01" db="EMBL/GenBank/DDBJ databases">
        <authorList>
            <person name="Muzny D."/>
            <person name="Qin X."/>
            <person name="Deng J."/>
            <person name="Jiang H."/>
            <person name="Liu Y."/>
            <person name="Qu J."/>
            <person name="Song X.-Z."/>
            <person name="Zhang L."/>
            <person name="Thornton R."/>
            <person name="Coyle M."/>
            <person name="Francisco L."/>
            <person name="Jackson L."/>
            <person name="Javaid M."/>
            <person name="Korchina V."/>
            <person name="Kovar C."/>
            <person name="Mata R."/>
            <person name="Mathew T."/>
            <person name="Ngo R."/>
            <person name="Nguyen L."/>
            <person name="Nguyen N."/>
            <person name="Okwuonu G."/>
            <person name="Ongeri F."/>
            <person name="Pham C."/>
            <person name="Simmons D."/>
            <person name="Wilczek-Boney K."/>
            <person name="Hale W."/>
            <person name="Jakkamsetti A."/>
            <person name="Pham P."/>
            <person name="Ruth R."/>
            <person name="San Lucas F."/>
            <person name="Warren J."/>
            <person name="Zhang J."/>
            <person name="Zhao Z."/>
            <person name="Zhou C."/>
            <person name="Zhu D."/>
            <person name="Lee S."/>
            <person name="Bess C."/>
            <person name="Blankenburg K."/>
            <person name="Forbes L."/>
            <person name="Fu Q."/>
            <person name="Gubbala S."/>
            <person name="Hirani K."/>
            <person name="Jayaseelan J.C."/>
            <person name="Lara F."/>
            <person name="Munidasa M."/>
            <person name="Palculict T."/>
            <person name="Patil S."/>
            <person name="Pu L.-L."/>
            <person name="Saada N."/>
            <person name="Tang L."/>
            <person name="Weissenberger G."/>
            <person name="Zhu Y."/>
            <person name="Hemphill L."/>
            <person name="Shang Y."/>
            <person name="Youmans B."/>
            <person name="Ayvaz T."/>
            <person name="Ross M."/>
            <person name="Santibanez J."/>
            <person name="Aqrawi P."/>
            <person name="Gross S."/>
            <person name="Joshi V."/>
            <person name="Fowler G."/>
            <person name="Nazareth L."/>
            <person name="Reid J."/>
            <person name="Worley K."/>
            <person name="Petrosino J."/>
            <person name="Highlander S."/>
            <person name="Gibbs R."/>
        </authorList>
    </citation>
    <scope>NUCLEOTIDE SEQUENCE [LARGE SCALE GENOMIC DNA]</scope>
    <source>
        <strain evidence="11 12">ATCC 12755</strain>
    </source>
</reference>
<evidence type="ECO:0000256" key="1">
    <source>
        <dbReference type="ARBA" id="ARBA00022553"/>
    </source>
</evidence>
<dbReference type="GO" id="GO:0006355">
    <property type="term" value="P:regulation of DNA-templated transcription"/>
    <property type="evidence" value="ECO:0007669"/>
    <property type="project" value="InterPro"/>
</dbReference>
<sequence>MIQEADILRDEKILIVDDDPAIRRLIWKSLQSTGILIYQTDSVEKTIAINSRVSFDLFLLDISLEHENDGYHLAQLIREENPTVPIVFLSGKSDEKDMINGYEIGADHYITKPFSPALLKAQIVSILDRRNVLREKGIAKPEGDLCSGMFRFDQKRYQFFKNDQPIKLSSKEIMLMRFFMENPDQVFSKEQIYSNVWQDGQFDANTVMVFINHLRNKIEDEPKQARFLKTVWGIGYTFLPEGDAF</sequence>
<evidence type="ECO:0000259" key="10">
    <source>
        <dbReference type="PROSITE" id="PS51755"/>
    </source>
</evidence>
<feature type="modified residue" description="4-aspartylphosphate" evidence="7">
    <location>
        <position position="61"/>
    </location>
</feature>
<dbReference type="SUPFAM" id="SSF52172">
    <property type="entry name" value="CheY-like"/>
    <property type="match status" value="1"/>
</dbReference>
<evidence type="ECO:0000256" key="2">
    <source>
        <dbReference type="ARBA" id="ARBA00023012"/>
    </source>
</evidence>
<evidence type="ECO:0000256" key="7">
    <source>
        <dbReference type="PROSITE-ProRule" id="PRU00169"/>
    </source>
</evidence>
<dbReference type="HOGENOM" id="CLU_000445_30_4_9"/>
<evidence type="ECO:0000256" key="8">
    <source>
        <dbReference type="PROSITE-ProRule" id="PRU01091"/>
    </source>
</evidence>
<evidence type="ECO:0000256" key="5">
    <source>
        <dbReference type="ARBA" id="ARBA00023159"/>
    </source>
</evidence>
<dbReference type="PROSITE" id="PS51755">
    <property type="entry name" value="OMPR_PHOB"/>
    <property type="match status" value="1"/>
</dbReference>
<dbReference type="PANTHER" id="PTHR48111:SF52">
    <property type="entry name" value="TRANSCRIPTIONAL REGULATORY PROTEIN YVRH"/>
    <property type="match status" value="1"/>
</dbReference>
<keyword evidence="2" id="KW-0902">Two-component regulatory system</keyword>
<keyword evidence="5" id="KW-0010">Activator</keyword>
<organism evidence="11 12">
    <name type="scientific">Enterococcus casseliflavus ATCC 12755</name>
    <dbReference type="NCBI Taxonomy" id="888066"/>
    <lineage>
        <taxon>Bacteria</taxon>
        <taxon>Bacillati</taxon>
        <taxon>Bacillota</taxon>
        <taxon>Bacilli</taxon>
        <taxon>Lactobacillales</taxon>
        <taxon>Enterococcaceae</taxon>
        <taxon>Enterococcus</taxon>
    </lineage>
</organism>
<accession>F0EH81</accession>
<dbReference type="GO" id="GO:0032993">
    <property type="term" value="C:protein-DNA complex"/>
    <property type="evidence" value="ECO:0007669"/>
    <property type="project" value="TreeGrafter"/>
</dbReference>
<dbReference type="Gene3D" id="1.10.10.10">
    <property type="entry name" value="Winged helix-like DNA-binding domain superfamily/Winged helix DNA-binding domain"/>
    <property type="match status" value="1"/>
</dbReference>
<dbReference type="InterPro" id="IPR011006">
    <property type="entry name" value="CheY-like_superfamily"/>
</dbReference>
<dbReference type="GO" id="GO:0000156">
    <property type="term" value="F:phosphorelay response regulator activity"/>
    <property type="evidence" value="ECO:0007669"/>
    <property type="project" value="TreeGrafter"/>
</dbReference>
<evidence type="ECO:0000259" key="9">
    <source>
        <dbReference type="PROSITE" id="PS50110"/>
    </source>
</evidence>
<keyword evidence="6" id="KW-0804">Transcription</keyword>
<keyword evidence="3" id="KW-0805">Transcription regulation</keyword>
<proteinExistence type="predicted"/>
<dbReference type="SMART" id="SM00862">
    <property type="entry name" value="Trans_reg_C"/>
    <property type="match status" value="1"/>
</dbReference>
<dbReference type="Pfam" id="PF00072">
    <property type="entry name" value="Response_reg"/>
    <property type="match status" value="1"/>
</dbReference>
<dbReference type="AlphaFoldDB" id="F0EH81"/>
<dbReference type="PROSITE" id="PS50110">
    <property type="entry name" value="RESPONSE_REGULATORY"/>
    <property type="match status" value="1"/>
</dbReference>
<dbReference type="GO" id="GO:0000976">
    <property type="term" value="F:transcription cis-regulatory region binding"/>
    <property type="evidence" value="ECO:0007669"/>
    <property type="project" value="TreeGrafter"/>
</dbReference>
<dbReference type="PANTHER" id="PTHR48111">
    <property type="entry name" value="REGULATOR OF RPOS"/>
    <property type="match status" value="1"/>
</dbReference>
<feature type="domain" description="Response regulatory" evidence="9">
    <location>
        <begin position="12"/>
        <end position="127"/>
    </location>
</feature>
<evidence type="ECO:0000256" key="4">
    <source>
        <dbReference type="ARBA" id="ARBA00023125"/>
    </source>
</evidence>
<evidence type="ECO:0000313" key="12">
    <source>
        <dbReference type="Proteomes" id="UP000004835"/>
    </source>
</evidence>
<evidence type="ECO:0000256" key="3">
    <source>
        <dbReference type="ARBA" id="ARBA00023015"/>
    </source>
</evidence>
<protein>
    <submittedName>
        <fullName evidence="11">Response regulator receiver domain protein</fullName>
    </submittedName>
</protein>
<dbReference type="CDD" id="cd00383">
    <property type="entry name" value="trans_reg_C"/>
    <property type="match status" value="1"/>
</dbReference>
<dbReference type="Gene3D" id="3.40.50.2300">
    <property type="match status" value="1"/>
</dbReference>
<keyword evidence="4 8" id="KW-0238">DNA-binding</keyword>
<dbReference type="CDD" id="cd17574">
    <property type="entry name" value="REC_OmpR"/>
    <property type="match status" value="1"/>
</dbReference>
<dbReference type="Pfam" id="PF00486">
    <property type="entry name" value="Trans_reg_C"/>
    <property type="match status" value="1"/>
</dbReference>
<feature type="DNA-binding region" description="OmpR/PhoB-type" evidence="8">
    <location>
        <begin position="142"/>
        <end position="240"/>
    </location>
</feature>
<comment type="caution">
    <text evidence="11">The sequence shown here is derived from an EMBL/GenBank/DDBJ whole genome shotgun (WGS) entry which is preliminary data.</text>
</comment>
<evidence type="ECO:0000313" key="11">
    <source>
        <dbReference type="EMBL" id="EGC70598.1"/>
    </source>
</evidence>
<gene>
    <name evidence="11" type="ORF">HMPREF9087_0764</name>
</gene>
<dbReference type="EMBL" id="AEWT01000006">
    <property type="protein sequence ID" value="EGC70598.1"/>
    <property type="molecule type" value="Genomic_DNA"/>
</dbReference>
<keyword evidence="1 7" id="KW-0597">Phosphoprotein</keyword>
<dbReference type="InterPro" id="IPR036388">
    <property type="entry name" value="WH-like_DNA-bd_sf"/>
</dbReference>
<dbReference type="GO" id="GO:0005829">
    <property type="term" value="C:cytosol"/>
    <property type="evidence" value="ECO:0007669"/>
    <property type="project" value="TreeGrafter"/>
</dbReference>
<dbReference type="InterPro" id="IPR001789">
    <property type="entry name" value="Sig_transdc_resp-reg_receiver"/>
</dbReference>
<dbReference type="Proteomes" id="UP000004835">
    <property type="component" value="Unassembled WGS sequence"/>
</dbReference>
<dbReference type="InterPro" id="IPR039420">
    <property type="entry name" value="WalR-like"/>
</dbReference>
<feature type="domain" description="OmpR/PhoB-type" evidence="10">
    <location>
        <begin position="142"/>
        <end position="240"/>
    </location>
</feature>
<name>F0EH81_ENTCA</name>
<evidence type="ECO:0000256" key="6">
    <source>
        <dbReference type="ARBA" id="ARBA00023163"/>
    </source>
</evidence>